<organism evidence="1 2">
    <name type="scientific">Arthrobacter humicola</name>
    <dbReference type="NCBI Taxonomy" id="409291"/>
    <lineage>
        <taxon>Bacteria</taxon>
        <taxon>Bacillati</taxon>
        <taxon>Actinomycetota</taxon>
        <taxon>Actinomycetes</taxon>
        <taxon>Micrococcales</taxon>
        <taxon>Micrococcaceae</taxon>
        <taxon>Arthrobacter</taxon>
    </lineage>
</organism>
<keyword evidence="2" id="KW-1185">Reference proteome</keyword>
<dbReference type="InterPro" id="IPR023214">
    <property type="entry name" value="HAD_sf"/>
</dbReference>
<accession>A0ABP5KQI4</accession>
<dbReference type="InterPro" id="IPR036412">
    <property type="entry name" value="HAD-like_sf"/>
</dbReference>
<dbReference type="NCBIfam" id="TIGR01509">
    <property type="entry name" value="HAD-SF-IA-v3"/>
    <property type="match status" value="1"/>
</dbReference>
<reference evidence="2" key="1">
    <citation type="journal article" date="2019" name="Int. J. Syst. Evol. Microbiol.">
        <title>The Global Catalogue of Microorganisms (GCM) 10K type strain sequencing project: providing services to taxonomists for standard genome sequencing and annotation.</title>
        <authorList>
            <consortium name="The Broad Institute Genomics Platform"/>
            <consortium name="The Broad Institute Genome Sequencing Center for Infectious Disease"/>
            <person name="Wu L."/>
            <person name="Ma J."/>
        </authorList>
    </citation>
    <scope>NUCLEOTIDE SEQUENCE [LARGE SCALE GENOMIC DNA]</scope>
    <source>
        <strain evidence="2">JCM 15921</strain>
    </source>
</reference>
<dbReference type="SFLD" id="SFLDG01129">
    <property type="entry name" value="C1.5:_HAD__Beta-PGM__Phosphata"/>
    <property type="match status" value="1"/>
</dbReference>
<dbReference type="InterPro" id="IPR006439">
    <property type="entry name" value="HAD-SF_hydro_IA"/>
</dbReference>
<dbReference type="SUPFAM" id="SSF56784">
    <property type="entry name" value="HAD-like"/>
    <property type="match status" value="1"/>
</dbReference>
<dbReference type="InterPro" id="IPR023198">
    <property type="entry name" value="PGP-like_dom2"/>
</dbReference>
<dbReference type="PANTHER" id="PTHR18901">
    <property type="entry name" value="2-DEOXYGLUCOSE-6-PHOSPHATE PHOSPHATASE 2"/>
    <property type="match status" value="1"/>
</dbReference>
<dbReference type="Gene3D" id="1.10.150.240">
    <property type="entry name" value="Putative phosphatase, domain 2"/>
    <property type="match status" value="1"/>
</dbReference>
<dbReference type="CDD" id="cd07505">
    <property type="entry name" value="HAD_BPGM-like"/>
    <property type="match status" value="1"/>
</dbReference>
<comment type="caution">
    <text evidence="1">The sequence shown here is derived from an EMBL/GenBank/DDBJ whole genome shotgun (WGS) entry which is preliminary data.</text>
</comment>
<dbReference type="Pfam" id="PF00702">
    <property type="entry name" value="Hydrolase"/>
    <property type="match status" value="1"/>
</dbReference>
<dbReference type="PANTHER" id="PTHR18901:SF38">
    <property type="entry name" value="PSEUDOURIDINE-5'-PHOSPHATASE"/>
    <property type="match status" value="1"/>
</dbReference>
<name>A0ABP5KQI4_9MICC</name>
<dbReference type="EMBL" id="BAAAQB010000029">
    <property type="protein sequence ID" value="GAA2135976.1"/>
    <property type="molecule type" value="Genomic_DNA"/>
</dbReference>
<dbReference type="Proteomes" id="UP001500102">
    <property type="component" value="Unassembled WGS sequence"/>
</dbReference>
<dbReference type="RefSeq" id="WP_344365082.1">
    <property type="nucleotide sequence ID" value="NZ_BAAAQB010000029.1"/>
</dbReference>
<evidence type="ECO:0000313" key="2">
    <source>
        <dbReference type="Proteomes" id="UP001500102"/>
    </source>
</evidence>
<evidence type="ECO:0000313" key="1">
    <source>
        <dbReference type="EMBL" id="GAA2135976.1"/>
    </source>
</evidence>
<dbReference type="SFLD" id="SFLDS00003">
    <property type="entry name" value="Haloacid_Dehalogenase"/>
    <property type="match status" value="1"/>
</dbReference>
<sequence>MPEIQDNRTGYPAAVLWDMDGTLVDTEPFWIQARADLAAEYHVPWRDADAAFFVGKPLPVSAAEMRNRGVPLAGPELIDRLVHQVLDTIRDRIPWRPGAQELLARLAQARIPCALVTQAFRPVAGYIAQSAGPDAFLKVVAGDDVTHGKPHPEAYLTAAASLGIRPRDCLAIEDTDTGAASAVAAGMTVLVIPHLAHVPDGPFRSTRETLTGITLDDLRLLRPALRR</sequence>
<proteinExistence type="predicted"/>
<dbReference type="Gene3D" id="3.40.50.1000">
    <property type="entry name" value="HAD superfamily/HAD-like"/>
    <property type="match status" value="1"/>
</dbReference>
<protein>
    <submittedName>
        <fullName evidence="1">HAD family phosphatase</fullName>
    </submittedName>
</protein>
<gene>
    <name evidence="1" type="ORF">GCM10009825_20670</name>
</gene>